<organism evidence="1">
    <name type="scientific">human gut metagenome</name>
    <dbReference type="NCBI Taxonomy" id="408170"/>
    <lineage>
        <taxon>unclassified sequences</taxon>
        <taxon>metagenomes</taxon>
        <taxon>organismal metagenomes</taxon>
    </lineage>
</organism>
<protein>
    <submittedName>
        <fullName evidence="1">Uncharacterized protein</fullName>
    </submittedName>
</protein>
<gene>
    <name evidence="1" type="ORF">Q604_UNBc4C00146G0001</name>
</gene>
<feature type="non-terminal residue" evidence="1">
    <location>
        <position position="1"/>
    </location>
</feature>
<proteinExistence type="predicted"/>
<dbReference type="AlphaFoldDB" id="W1WDJ7"/>
<evidence type="ECO:0000313" key="1">
    <source>
        <dbReference type="EMBL" id="ETJ16001.1"/>
    </source>
</evidence>
<dbReference type="EMBL" id="AZMM01018927">
    <property type="protein sequence ID" value="ETJ16001.1"/>
    <property type="molecule type" value="Genomic_DNA"/>
</dbReference>
<reference evidence="1" key="1">
    <citation type="submission" date="2013-12" db="EMBL/GenBank/DDBJ databases">
        <title>A Varibaculum cambriense genome reconstructed from a premature infant gut community with otherwise low bacterial novelty that shifts toward anaerobic metabolism during the third week of life.</title>
        <authorList>
            <person name="Brown C.T."/>
            <person name="Sharon I."/>
            <person name="Thomas B.C."/>
            <person name="Castelle C.J."/>
            <person name="Morowitz M.J."/>
            <person name="Banfield J.F."/>
        </authorList>
    </citation>
    <scope>NUCLEOTIDE SEQUENCE</scope>
</reference>
<sequence length="24" mass="2989">FSTYKMETWVILHVPNNIFQFIFL</sequence>
<comment type="caution">
    <text evidence="1">The sequence shown here is derived from an EMBL/GenBank/DDBJ whole genome shotgun (WGS) entry which is preliminary data.</text>
</comment>
<accession>W1WDJ7</accession>
<name>W1WDJ7_9ZZZZ</name>